<keyword evidence="1" id="KW-0732">Signal</keyword>
<dbReference type="EMBL" id="CADEBC010000426">
    <property type="protein sequence ID" value="CAB3230010.1"/>
    <property type="molecule type" value="Genomic_DNA"/>
</dbReference>
<comment type="caution">
    <text evidence="8">The sequence shown here is derived from an EMBL/GenBank/DDBJ whole genome shotgun (WGS) entry which is preliminary data.</text>
</comment>
<keyword evidence="5" id="KW-0720">Serine protease</keyword>
<dbReference type="InterPro" id="IPR001314">
    <property type="entry name" value="Peptidase_S1A"/>
</dbReference>
<feature type="region of interest" description="Disordered" evidence="6">
    <location>
        <begin position="106"/>
        <end position="204"/>
    </location>
</feature>
<reference evidence="10 11" key="1">
    <citation type="submission" date="2020-04" db="EMBL/GenBank/DDBJ databases">
        <authorList>
            <person name="Wallbank WR R."/>
            <person name="Pardo Diaz C."/>
            <person name="Kozak K."/>
            <person name="Martin S."/>
            <person name="Jiggins C."/>
            <person name="Moest M."/>
            <person name="Warren A I."/>
            <person name="Byers J.R.P. K."/>
            <person name="Montejo-Kovacevich G."/>
            <person name="Yen C E."/>
        </authorList>
    </citation>
    <scope>NUCLEOTIDE SEQUENCE [LARGE SCALE GENOMIC DNA]</scope>
</reference>
<keyword evidence="5" id="KW-0645">Protease</keyword>
<accession>A0A8S0YXN6</accession>
<feature type="compositionally biased region" description="Polar residues" evidence="6">
    <location>
        <begin position="113"/>
        <end position="137"/>
    </location>
</feature>
<dbReference type="CDD" id="cd00190">
    <property type="entry name" value="Tryp_SPc"/>
    <property type="match status" value="1"/>
</dbReference>
<dbReference type="InterPro" id="IPR051487">
    <property type="entry name" value="Ser/Thr_Proteases_Immune/Dev"/>
</dbReference>
<comment type="similarity">
    <text evidence="4">Belongs to the peptidase S1 family. CLIP subfamily.</text>
</comment>
<evidence type="ECO:0000256" key="1">
    <source>
        <dbReference type="ARBA" id="ARBA00022729"/>
    </source>
</evidence>
<dbReference type="Pfam" id="PF00089">
    <property type="entry name" value="Trypsin"/>
    <property type="match status" value="1"/>
</dbReference>
<evidence type="ECO:0000256" key="3">
    <source>
        <dbReference type="ARBA" id="ARBA00023180"/>
    </source>
</evidence>
<dbReference type="GO" id="GO:0006508">
    <property type="term" value="P:proteolysis"/>
    <property type="evidence" value="ECO:0007669"/>
    <property type="project" value="UniProtKB-KW"/>
</dbReference>
<feature type="region of interest" description="Disordered" evidence="6">
    <location>
        <begin position="255"/>
        <end position="294"/>
    </location>
</feature>
<dbReference type="PROSITE" id="PS00134">
    <property type="entry name" value="TRYPSIN_HIS"/>
    <property type="match status" value="1"/>
</dbReference>
<organism evidence="8 11">
    <name type="scientific">Arctia plantaginis</name>
    <name type="common">Wood tiger moth</name>
    <name type="synonym">Phalaena plantaginis</name>
    <dbReference type="NCBI Taxonomy" id="874455"/>
    <lineage>
        <taxon>Eukaryota</taxon>
        <taxon>Metazoa</taxon>
        <taxon>Ecdysozoa</taxon>
        <taxon>Arthropoda</taxon>
        <taxon>Hexapoda</taxon>
        <taxon>Insecta</taxon>
        <taxon>Pterygota</taxon>
        <taxon>Neoptera</taxon>
        <taxon>Endopterygota</taxon>
        <taxon>Lepidoptera</taxon>
        <taxon>Glossata</taxon>
        <taxon>Ditrysia</taxon>
        <taxon>Noctuoidea</taxon>
        <taxon>Erebidae</taxon>
        <taxon>Arctiinae</taxon>
        <taxon>Arctia</taxon>
    </lineage>
</organism>
<name>A0A8S0YXN6_ARCPL</name>
<keyword evidence="2" id="KW-1015">Disulfide bond</keyword>
<dbReference type="SUPFAM" id="SSF50494">
    <property type="entry name" value="Trypsin-like serine proteases"/>
    <property type="match status" value="1"/>
</dbReference>
<evidence type="ECO:0000313" key="8">
    <source>
        <dbReference type="EMBL" id="CAB3224241.1"/>
    </source>
</evidence>
<dbReference type="AlphaFoldDB" id="A0A8S0YXN6"/>
<dbReference type="InterPro" id="IPR001254">
    <property type="entry name" value="Trypsin_dom"/>
</dbReference>
<gene>
    <name evidence="8" type="ORF">APLA_LOCUS1815</name>
    <name evidence="9" type="ORF">APLA_LOCUS4075</name>
</gene>
<evidence type="ECO:0000256" key="6">
    <source>
        <dbReference type="SAM" id="MobiDB-lite"/>
    </source>
</evidence>
<dbReference type="Proteomes" id="UP000494106">
    <property type="component" value="Unassembled WGS sequence"/>
</dbReference>
<dbReference type="InterPro" id="IPR009003">
    <property type="entry name" value="Peptidase_S1_PA"/>
</dbReference>
<evidence type="ECO:0000259" key="7">
    <source>
        <dbReference type="PROSITE" id="PS50240"/>
    </source>
</evidence>
<keyword evidence="10" id="KW-1185">Reference proteome</keyword>
<keyword evidence="3" id="KW-0325">Glycoprotein</keyword>
<feature type="domain" description="Peptidase S1" evidence="7">
    <location>
        <begin position="337"/>
        <end position="589"/>
    </location>
</feature>
<protein>
    <recommendedName>
        <fullName evidence="7">Peptidase S1 domain-containing protein</fullName>
    </recommendedName>
</protein>
<dbReference type="InterPro" id="IPR018114">
    <property type="entry name" value="TRYPSIN_HIS"/>
</dbReference>
<evidence type="ECO:0000313" key="9">
    <source>
        <dbReference type="EMBL" id="CAB3230010.1"/>
    </source>
</evidence>
<evidence type="ECO:0000313" key="11">
    <source>
        <dbReference type="Proteomes" id="UP000494256"/>
    </source>
</evidence>
<dbReference type="FunFam" id="2.40.10.10:FF:000028">
    <property type="entry name" value="Serine protease easter"/>
    <property type="match status" value="1"/>
</dbReference>
<feature type="compositionally biased region" description="Low complexity" evidence="6">
    <location>
        <begin position="152"/>
        <end position="193"/>
    </location>
</feature>
<dbReference type="PRINTS" id="PR00722">
    <property type="entry name" value="CHYMOTRYPSIN"/>
</dbReference>
<sequence length="590" mass="66407">MRRRCHRTKQVLEVFFAIMKLKFVLYFIATSFIKAIAAEDCDKCVQKENCSSFRKLNQEAQDAWQVKFPCVSPEDNERSKLFGFAAIAKGDYVCCSNAIWGTSGNLKSDETNADQTPNINERNADFNTNYGRQNNYDDQGLRYNYPNTRTQRNSYDYDNNRNNNGFGSNQYPNNGGYQDNRNNNHPYNSNPGNLPYSYDGRSTQSPFKHYFNENNNPYATPSPLFPLNRPGSNGNINQNGQCVITSFPPEPETGCCGREASDTDRIIGRQPQPPTNSPNSPNYGNNNWNPTTTTTRYPPSSGFMSWPFGRPGYGIGLNRVARSIHDVNDNVTIDDRIAGGRETELEQFPWTVLLKVNFDYGTKRAAFNCGGSLISSRYVLTAGHCIYEEGATVIDVDIYLAEYDKRTFPKDCKNILGQGQKCLENVVIKSEEVVLHPQYEDSQLQNDVALIRLRNPAPYTDYIRPICLPSIDIDSPKFSNLRLAVAGWGRNGRYRSDIKQSTIVNLVPQEKCNEFYPSLSRRNLCAAGYSGQDTCKGDSGGPLMTVYGGKFQVVGIVSGKRADSPCGTSVPSLYTNVYHYLDWIRNSIRK</sequence>
<evidence type="ECO:0000256" key="2">
    <source>
        <dbReference type="ARBA" id="ARBA00023157"/>
    </source>
</evidence>
<proteinExistence type="inferred from homology"/>
<evidence type="ECO:0000313" key="10">
    <source>
        <dbReference type="Proteomes" id="UP000494106"/>
    </source>
</evidence>
<dbReference type="InterPro" id="IPR033116">
    <property type="entry name" value="TRYPSIN_SER"/>
</dbReference>
<dbReference type="PANTHER" id="PTHR24256">
    <property type="entry name" value="TRYPTASE-RELATED"/>
    <property type="match status" value="1"/>
</dbReference>
<dbReference type="InterPro" id="IPR043504">
    <property type="entry name" value="Peptidase_S1_PA_chymotrypsin"/>
</dbReference>
<dbReference type="GO" id="GO:0004252">
    <property type="term" value="F:serine-type endopeptidase activity"/>
    <property type="evidence" value="ECO:0007669"/>
    <property type="project" value="InterPro"/>
</dbReference>
<dbReference type="OrthoDB" id="10061449at2759"/>
<dbReference type="PROSITE" id="PS00135">
    <property type="entry name" value="TRYPSIN_SER"/>
    <property type="match status" value="1"/>
</dbReference>
<dbReference type="Gene3D" id="2.40.10.10">
    <property type="entry name" value="Trypsin-like serine proteases"/>
    <property type="match status" value="1"/>
</dbReference>
<dbReference type="SMART" id="SM00020">
    <property type="entry name" value="Tryp_SPc"/>
    <property type="match status" value="1"/>
</dbReference>
<evidence type="ECO:0000256" key="5">
    <source>
        <dbReference type="RuleBase" id="RU363034"/>
    </source>
</evidence>
<evidence type="ECO:0000256" key="4">
    <source>
        <dbReference type="ARBA" id="ARBA00024195"/>
    </source>
</evidence>
<dbReference type="PROSITE" id="PS50240">
    <property type="entry name" value="TRYPSIN_DOM"/>
    <property type="match status" value="1"/>
</dbReference>
<dbReference type="Proteomes" id="UP000494256">
    <property type="component" value="Unassembled WGS sequence"/>
</dbReference>
<dbReference type="EMBL" id="CADEBD010000171">
    <property type="protein sequence ID" value="CAB3224241.1"/>
    <property type="molecule type" value="Genomic_DNA"/>
</dbReference>
<keyword evidence="5" id="KW-0378">Hydrolase</keyword>
<feature type="compositionally biased region" description="Low complexity" evidence="6">
    <location>
        <begin position="277"/>
        <end position="294"/>
    </location>
</feature>